<dbReference type="NCBIfam" id="TIGR01885">
    <property type="entry name" value="Orn_aminotrans"/>
    <property type="match status" value="1"/>
</dbReference>
<name>A0AAD3HSK3_9CHLO</name>
<evidence type="ECO:0000256" key="4">
    <source>
        <dbReference type="ARBA" id="ARBA00012924"/>
    </source>
</evidence>
<evidence type="ECO:0000313" key="10">
    <source>
        <dbReference type="EMBL" id="GFR52279.1"/>
    </source>
</evidence>
<keyword evidence="5 9" id="KW-0032">Aminotransferase</keyword>
<dbReference type="PANTHER" id="PTHR11986:SF18">
    <property type="entry name" value="ORNITHINE AMINOTRANSFERASE, MITOCHONDRIAL"/>
    <property type="match status" value="1"/>
</dbReference>
<dbReference type="GO" id="GO:0019544">
    <property type="term" value="P:L-arginine catabolic process to L-glutamate"/>
    <property type="evidence" value="ECO:0007669"/>
    <property type="project" value="TreeGrafter"/>
</dbReference>
<dbReference type="CDD" id="cd00610">
    <property type="entry name" value="OAT_like"/>
    <property type="match status" value="1"/>
</dbReference>
<comment type="similarity">
    <text evidence="3 8">Belongs to the class-III pyridoxal-phosphate-dependent aminotransferase family.</text>
</comment>
<dbReference type="Gene3D" id="3.40.640.10">
    <property type="entry name" value="Type I PLP-dependent aspartate aminotransferase-like (Major domain)"/>
    <property type="match status" value="1"/>
</dbReference>
<dbReference type="InterPro" id="IPR005814">
    <property type="entry name" value="Aminotrans_3"/>
</dbReference>
<dbReference type="EMBL" id="BMAR01000060">
    <property type="protein sequence ID" value="GFR52279.1"/>
    <property type="molecule type" value="Genomic_DNA"/>
</dbReference>
<reference evidence="10 11" key="1">
    <citation type="journal article" date="2021" name="Sci. Rep.">
        <title>Genome sequencing of the multicellular alga Astrephomene provides insights into convergent evolution of germ-soma differentiation.</title>
        <authorList>
            <person name="Yamashita S."/>
            <person name="Yamamoto K."/>
            <person name="Matsuzaki R."/>
            <person name="Suzuki S."/>
            <person name="Yamaguchi H."/>
            <person name="Hirooka S."/>
            <person name="Minakuchi Y."/>
            <person name="Miyagishima S."/>
            <person name="Kawachi M."/>
            <person name="Toyoda A."/>
            <person name="Nozaki H."/>
        </authorList>
    </citation>
    <scope>NUCLEOTIDE SEQUENCE [LARGE SCALE GENOMIC DNA]</scope>
    <source>
        <strain evidence="10 11">NIES-4017</strain>
    </source>
</reference>
<keyword evidence="7 8" id="KW-0663">Pyridoxal phosphate</keyword>
<dbReference type="InterPro" id="IPR015422">
    <property type="entry name" value="PyrdxlP-dep_Trfase_small"/>
</dbReference>
<dbReference type="FunFam" id="3.90.1150.10:FF:000152">
    <property type="entry name" value="Ornithine aminotransferase"/>
    <property type="match status" value="2"/>
</dbReference>
<dbReference type="GO" id="GO:0004587">
    <property type="term" value="F:ornithine aminotransferase activity"/>
    <property type="evidence" value="ECO:0007669"/>
    <property type="project" value="UniProtKB-EC"/>
</dbReference>
<comment type="catalytic activity">
    <reaction evidence="9">
        <text>a 2-oxocarboxylate + L-ornithine = L-glutamate 5-semialdehyde + an L-alpha-amino acid</text>
        <dbReference type="Rhea" id="RHEA:13877"/>
        <dbReference type="ChEBI" id="CHEBI:35179"/>
        <dbReference type="ChEBI" id="CHEBI:46911"/>
        <dbReference type="ChEBI" id="CHEBI:58066"/>
        <dbReference type="ChEBI" id="CHEBI:59869"/>
        <dbReference type="EC" id="2.6.1.13"/>
    </reaction>
</comment>
<evidence type="ECO:0000256" key="8">
    <source>
        <dbReference type="RuleBase" id="RU003560"/>
    </source>
</evidence>
<dbReference type="AlphaFoldDB" id="A0AAD3HSK3"/>
<sequence>MLSQCASTLVAGGKALCQGAVALSLQAASRRFASAAPMGEESFLSARQKEFIEREDKFGAHNYAPIPVVLERGEGVFLWDVDGKRYYDFLSAYSAVNQGHCHPKIVAALTDQAGKLTLTSRAFFNDVLGEYEEYITRLFGYDKVLPMNTGVEGGETAIKLARRWGYDVKGVPANCAKVLFARGNFWGRTMSAISSSTDPSSYGGFGPYMPGFEIIPYNDLGALQAKLESDPNIVAFMVEPIQGEAGVVVPDAGYLSGAHKLLKKHNALLIADEVQTGLCRTGRMLCCDWEGVHPDILVLGKALSGGTYPVAATLARDEVMLTIQRGQHGSTYGGNPLAARVAMAALQVLQDENLAANSDRLGAILREQLAAIPSQLVKSVRGKGLLDALVIDESHGVSAYDICMRLRDNGLLAKPTQRNIIRFAPPLVMSEAQLRECTEIITHTITSFGK</sequence>
<protein>
    <recommendedName>
        <fullName evidence="4 9">Ornithine aminotransferase</fullName>
        <ecNumber evidence="4 9">2.6.1.13</ecNumber>
    </recommendedName>
</protein>
<organism evidence="10 11">
    <name type="scientific">Astrephomene gubernaculifera</name>
    <dbReference type="NCBI Taxonomy" id="47775"/>
    <lineage>
        <taxon>Eukaryota</taxon>
        <taxon>Viridiplantae</taxon>
        <taxon>Chlorophyta</taxon>
        <taxon>core chlorophytes</taxon>
        <taxon>Chlorophyceae</taxon>
        <taxon>CS clade</taxon>
        <taxon>Chlamydomonadales</taxon>
        <taxon>Astrephomenaceae</taxon>
        <taxon>Astrephomene</taxon>
    </lineage>
</organism>
<keyword evidence="6 9" id="KW-0808">Transferase</keyword>
<keyword evidence="11" id="KW-1185">Reference proteome</keyword>
<dbReference type="GO" id="GO:0005737">
    <property type="term" value="C:cytoplasm"/>
    <property type="evidence" value="ECO:0007669"/>
    <property type="project" value="TreeGrafter"/>
</dbReference>
<dbReference type="SUPFAM" id="SSF53383">
    <property type="entry name" value="PLP-dependent transferases"/>
    <property type="match status" value="1"/>
</dbReference>
<evidence type="ECO:0000256" key="6">
    <source>
        <dbReference type="ARBA" id="ARBA00022679"/>
    </source>
</evidence>
<comment type="cofactor">
    <cofactor evidence="1 9">
        <name>pyridoxal 5'-phosphate</name>
        <dbReference type="ChEBI" id="CHEBI:597326"/>
    </cofactor>
</comment>
<evidence type="ECO:0000256" key="5">
    <source>
        <dbReference type="ARBA" id="ARBA00022576"/>
    </source>
</evidence>
<comment type="caution">
    <text evidence="10">The sequence shown here is derived from an EMBL/GenBank/DDBJ whole genome shotgun (WGS) entry which is preliminary data.</text>
</comment>
<dbReference type="PIRSF" id="PIRSF000521">
    <property type="entry name" value="Transaminase_4ab_Lys_Orn"/>
    <property type="match status" value="1"/>
</dbReference>
<comment type="pathway">
    <text evidence="2 9">Amino-acid biosynthesis; L-proline biosynthesis; L-glutamate 5-semialdehyde from L-ornithine: step 1/1.</text>
</comment>
<proteinExistence type="inferred from homology"/>
<dbReference type="PROSITE" id="PS00600">
    <property type="entry name" value="AA_TRANSFER_CLASS_3"/>
    <property type="match status" value="1"/>
</dbReference>
<evidence type="ECO:0000313" key="11">
    <source>
        <dbReference type="Proteomes" id="UP001054857"/>
    </source>
</evidence>
<dbReference type="InterPro" id="IPR010164">
    <property type="entry name" value="Orn_aminotrans"/>
</dbReference>
<dbReference type="Gene3D" id="3.90.1150.10">
    <property type="entry name" value="Aspartate Aminotransferase, domain 1"/>
    <property type="match status" value="1"/>
</dbReference>
<dbReference type="EC" id="2.6.1.13" evidence="4 9"/>
<dbReference type="InterPro" id="IPR015421">
    <property type="entry name" value="PyrdxlP-dep_Trfase_major"/>
</dbReference>
<dbReference type="InterPro" id="IPR049704">
    <property type="entry name" value="Aminotrans_3_PPA_site"/>
</dbReference>
<evidence type="ECO:0000256" key="1">
    <source>
        <dbReference type="ARBA" id="ARBA00001933"/>
    </source>
</evidence>
<dbReference type="GO" id="GO:0042802">
    <property type="term" value="F:identical protein binding"/>
    <property type="evidence" value="ECO:0007669"/>
    <property type="project" value="TreeGrafter"/>
</dbReference>
<gene>
    <name evidence="10" type="ORF">Agub_g14815</name>
</gene>
<evidence type="ECO:0000256" key="2">
    <source>
        <dbReference type="ARBA" id="ARBA00004998"/>
    </source>
</evidence>
<dbReference type="PANTHER" id="PTHR11986">
    <property type="entry name" value="AMINOTRANSFERASE CLASS III"/>
    <property type="match status" value="1"/>
</dbReference>
<dbReference type="GO" id="GO:0030170">
    <property type="term" value="F:pyridoxal phosphate binding"/>
    <property type="evidence" value="ECO:0007669"/>
    <property type="project" value="InterPro"/>
</dbReference>
<dbReference type="InterPro" id="IPR015424">
    <property type="entry name" value="PyrdxlP-dep_Trfase"/>
</dbReference>
<evidence type="ECO:0000256" key="9">
    <source>
        <dbReference type="RuleBase" id="RU365036"/>
    </source>
</evidence>
<evidence type="ECO:0000256" key="7">
    <source>
        <dbReference type="ARBA" id="ARBA00022898"/>
    </source>
</evidence>
<dbReference type="GO" id="GO:0010121">
    <property type="term" value="P:L-arginine catabolic process to proline via ornithine"/>
    <property type="evidence" value="ECO:0007669"/>
    <property type="project" value="TreeGrafter"/>
</dbReference>
<dbReference type="Proteomes" id="UP001054857">
    <property type="component" value="Unassembled WGS sequence"/>
</dbReference>
<dbReference type="FunFam" id="3.40.640.10:FF:000011">
    <property type="entry name" value="Ornithine aminotransferase"/>
    <property type="match status" value="1"/>
</dbReference>
<dbReference type="InterPro" id="IPR050103">
    <property type="entry name" value="Class-III_PLP-dep_AT"/>
</dbReference>
<dbReference type="Pfam" id="PF00202">
    <property type="entry name" value="Aminotran_3"/>
    <property type="match status" value="1"/>
</dbReference>
<evidence type="ECO:0000256" key="3">
    <source>
        <dbReference type="ARBA" id="ARBA00008954"/>
    </source>
</evidence>
<accession>A0AAD3HSK3</accession>